<reference evidence="1" key="1">
    <citation type="journal article" date="2022" name="bioRxiv">
        <title>Sequencing and chromosome-scale assembly of the giantPleurodeles waltlgenome.</title>
        <authorList>
            <person name="Brown T."/>
            <person name="Elewa A."/>
            <person name="Iarovenko S."/>
            <person name="Subramanian E."/>
            <person name="Araus A.J."/>
            <person name="Petzold A."/>
            <person name="Susuki M."/>
            <person name="Suzuki K.-i.T."/>
            <person name="Hayashi T."/>
            <person name="Toyoda A."/>
            <person name="Oliveira C."/>
            <person name="Osipova E."/>
            <person name="Leigh N.D."/>
            <person name="Simon A."/>
            <person name="Yun M.H."/>
        </authorList>
    </citation>
    <scope>NUCLEOTIDE SEQUENCE</scope>
    <source>
        <strain evidence="1">20211129_DDA</strain>
        <tissue evidence="1">Liver</tissue>
    </source>
</reference>
<evidence type="ECO:0000313" key="1">
    <source>
        <dbReference type="EMBL" id="KAJ1204022.1"/>
    </source>
</evidence>
<dbReference type="EMBL" id="JANPWB010000003">
    <property type="protein sequence ID" value="KAJ1204022.1"/>
    <property type="molecule type" value="Genomic_DNA"/>
</dbReference>
<sequence>MQQRGLATACEPAFELVKRFGGTYSGTAGVTKRGSGVCRRQVSKKDLDSNSREAPEKAGCEMDIIKSIKPLRNEMDDKLENIELAMVFLHKEQRIQIY</sequence>
<dbReference type="AlphaFoldDB" id="A0AAV7VRG6"/>
<comment type="caution">
    <text evidence="1">The sequence shown here is derived from an EMBL/GenBank/DDBJ whole genome shotgun (WGS) entry which is preliminary data.</text>
</comment>
<gene>
    <name evidence="1" type="ORF">NDU88_007803</name>
</gene>
<dbReference type="Proteomes" id="UP001066276">
    <property type="component" value="Chromosome 2_1"/>
</dbReference>
<proteinExistence type="predicted"/>
<evidence type="ECO:0000313" key="2">
    <source>
        <dbReference type="Proteomes" id="UP001066276"/>
    </source>
</evidence>
<keyword evidence="2" id="KW-1185">Reference proteome</keyword>
<organism evidence="1 2">
    <name type="scientific">Pleurodeles waltl</name>
    <name type="common">Iberian ribbed newt</name>
    <dbReference type="NCBI Taxonomy" id="8319"/>
    <lineage>
        <taxon>Eukaryota</taxon>
        <taxon>Metazoa</taxon>
        <taxon>Chordata</taxon>
        <taxon>Craniata</taxon>
        <taxon>Vertebrata</taxon>
        <taxon>Euteleostomi</taxon>
        <taxon>Amphibia</taxon>
        <taxon>Batrachia</taxon>
        <taxon>Caudata</taxon>
        <taxon>Salamandroidea</taxon>
        <taxon>Salamandridae</taxon>
        <taxon>Pleurodelinae</taxon>
        <taxon>Pleurodeles</taxon>
    </lineage>
</organism>
<accession>A0AAV7VRG6</accession>
<protein>
    <submittedName>
        <fullName evidence="1">Uncharacterized protein</fullName>
    </submittedName>
</protein>
<name>A0AAV7VRG6_PLEWA</name>